<proteinExistence type="inferred from homology"/>
<keyword evidence="3" id="KW-0233">DNA recombination</keyword>
<keyword evidence="8" id="KW-1185">Reference proteome</keyword>
<dbReference type="InterPro" id="IPR044068">
    <property type="entry name" value="CB"/>
</dbReference>
<keyword evidence="2 4" id="KW-0238">DNA-binding</keyword>
<dbReference type="InterPro" id="IPR013762">
    <property type="entry name" value="Integrase-like_cat_sf"/>
</dbReference>
<organism evidence="7 8">
    <name type="scientific">Aphanothece cf. minutissima CCALA 015</name>
    <dbReference type="NCBI Taxonomy" id="2107695"/>
    <lineage>
        <taxon>Bacteria</taxon>
        <taxon>Bacillati</taxon>
        <taxon>Cyanobacteriota</taxon>
        <taxon>Cyanophyceae</taxon>
        <taxon>Oscillatoriophycideae</taxon>
        <taxon>Chroococcales</taxon>
        <taxon>Aphanothecaceae</taxon>
        <taxon>Aphanothece</taxon>
    </lineage>
</organism>
<evidence type="ECO:0008006" key="9">
    <source>
        <dbReference type="Google" id="ProtNLM"/>
    </source>
</evidence>
<evidence type="ECO:0000259" key="5">
    <source>
        <dbReference type="PROSITE" id="PS51898"/>
    </source>
</evidence>
<dbReference type="PROSITE" id="PS51898">
    <property type="entry name" value="TYR_RECOMBINASE"/>
    <property type="match status" value="1"/>
</dbReference>
<reference evidence="7 8" key="1">
    <citation type="submission" date="2018-03" db="EMBL/GenBank/DDBJ databases">
        <title>The ancient ancestry and fast evolution of plastids.</title>
        <authorList>
            <person name="Moore K.R."/>
            <person name="Magnabosco C."/>
            <person name="Momper L."/>
            <person name="Gold D.A."/>
            <person name="Bosak T."/>
            <person name="Fournier G.P."/>
        </authorList>
    </citation>
    <scope>NUCLEOTIDE SEQUENCE [LARGE SCALE GENOMIC DNA]</scope>
    <source>
        <strain evidence="7 8">CCALA 015</strain>
    </source>
</reference>
<dbReference type="PANTHER" id="PTHR30349">
    <property type="entry name" value="PHAGE INTEGRASE-RELATED"/>
    <property type="match status" value="1"/>
</dbReference>
<dbReference type="Gene3D" id="1.10.150.130">
    <property type="match status" value="1"/>
</dbReference>
<evidence type="ECO:0000256" key="1">
    <source>
        <dbReference type="ARBA" id="ARBA00008857"/>
    </source>
</evidence>
<dbReference type="InterPro" id="IPR050090">
    <property type="entry name" value="Tyrosine_recombinase_XerCD"/>
</dbReference>
<dbReference type="InterPro" id="IPR011010">
    <property type="entry name" value="DNA_brk_join_enz"/>
</dbReference>
<evidence type="ECO:0000256" key="3">
    <source>
        <dbReference type="ARBA" id="ARBA00023172"/>
    </source>
</evidence>
<protein>
    <recommendedName>
        <fullName evidence="9">Tyr recombinase domain-containing protein</fullName>
    </recommendedName>
</protein>
<dbReference type="Gene3D" id="1.10.443.10">
    <property type="entry name" value="Intergrase catalytic core"/>
    <property type="match status" value="1"/>
</dbReference>
<dbReference type="InterPro" id="IPR010998">
    <property type="entry name" value="Integrase_recombinase_N"/>
</dbReference>
<comment type="similarity">
    <text evidence="1">Belongs to the 'phage' integrase family.</text>
</comment>
<dbReference type="RefSeq" id="WP_106222482.1">
    <property type="nucleotide sequence ID" value="NZ_PVWP01000009.1"/>
</dbReference>
<evidence type="ECO:0000313" key="8">
    <source>
        <dbReference type="Proteomes" id="UP000238218"/>
    </source>
</evidence>
<dbReference type="InterPro" id="IPR002104">
    <property type="entry name" value="Integrase_catalytic"/>
</dbReference>
<evidence type="ECO:0000256" key="2">
    <source>
        <dbReference type="ARBA" id="ARBA00023125"/>
    </source>
</evidence>
<accession>A0ABX5F7Q9</accession>
<feature type="domain" description="Core-binding (CB)" evidence="6">
    <location>
        <begin position="126"/>
        <end position="205"/>
    </location>
</feature>
<evidence type="ECO:0000256" key="4">
    <source>
        <dbReference type="PROSITE-ProRule" id="PRU01248"/>
    </source>
</evidence>
<evidence type="ECO:0000259" key="6">
    <source>
        <dbReference type="PROSITE" id="PS51900"/>
    </source>
</evidence>
<comment type="caution">
    <text evidence="7">The sequence shown here is derived from an EMBL/GenBank/DDBJ whole genome shotgun (WGS) entry which is preliminary data.</text>
</comment>
<dbReference type="Proteomes" id="UP000238218">
    <property type="component" value="Unassembled WGS sequence"/>
</dbReference>
<gene>
    <name evidence="7" type="ORF">C7B81_13305</name>
</gene>
<sequence length="392" mass="44025">MYFQRAVPKDVQQAIGKKVWSIKAGDTQAQARAAANRLLEATDREIAQARGIPGGVIVPASVRQLDPRSRDAKAMARLESEAWLRGKTVAEVRDASELDWDTYMTALPSEPDEIDKIRLLPKAEFKTADEVIEKAALIKKPAQQTLIEWRRHLHSFVQQAGLRVLTFATKDQARDFRDHLLERGLKTSTIKVRISYLSGLWSVMVDEGWVAENIWSGITKRMKTEVTPKQMIVIEPVDEAAEAKLVGDHKLLYLLLRYSGMRLAEAAGLRFEDIRDGVIQVQAYGLRSVKTGQSARQVPLHPKLLELNWDGTGIIMPRFHNARSSRWGGGVTWKRKIGISPKDLRDHAKQRMREAGIDISVSRAVMGHTALNVGEAYGAISMELKRRAIEVL</sequence>
<name>A0ABX5F7Q9_9CHRO</name>
<dbReference type="PANTHER" id="PTHR30349:SF41">
    <property type="entry name" value="INTEGRASE_RECOMBINASE PROTEIN MJ0367-RELATED"/>
    <property type="match status" value="1"/>
</dbReference>
<dbReference type="SUPFAM" id="SSF56349">
    <property type="entry name" value="DNA breaking-rejoining enzymes"/>
    <property type="match status" value="1"/>
</dbReference>
<feature type="domain" description="Tyr recombinase" evidence="5">
    <location>
        <begin position="226"/>
        <end position="390"/>
    </location>
</feature>
<dbReference type="EMBL" id="PVWP01000009">
    <property type="protein sequence ID" value="PSB36543.1"/>
    <property type="molecule type" value="Genomic_DNA"/>
</dbReference>
<evidence type="ECO:0000313" key="7">
    <source>
        <dbReference type="EMBL" id="PSB36543.1"/>
    </source>
</evidence>
<dbReference type="PROSITE" id="PS51900">
    <property type="entry name" value="CB"/>
    <property type="match status" value="1"/>
</dbReference>